<dbReference type="Proteomes" id="UP000887013">
    <property type="component" value="Unassembled WGS sequence"/>
</dbReference>
<accession>A0A8X6PQ26</accession>
<sequence length="107" mass="12129">MSHVSRVKDLYICLKWGLTAEKAISLFESVSLDCSDRPVESSSVEEMSIHDTPVTLSPAFQNVEHVYNSFDKDLEKQSVPKHLTPPNALELSQELTESYLKSFRTIK</sequence>
<organism evidence="1 2">
    <name type="scientific">Nephila pilipes</name>
    <name type="common">Giant wood spider</name>
    <name type="synonym">Nephila maculata</name>
    <dbReference type="NCBI Taxonomy" id="299642"/>
    <lineage>
        <taxon>Eukaryota</taxon>
        <taxon>Metazoa</taxon>
        <taxon>Ecdysozoa</taxon>
        <taxon>Arthropoda</taxon>
        <taxon>Chelicerata</taxon>
        <taxon>Arachnida</taxon>
        <taxon>Araneae</taxon>
        <taxon>Araneomorphae</taxon>
        <taxon>Entelegynae</taxon>
        <taxon>Araneoidea</taxon>
        <taxon>Nephilidae</taxon>
        <taxon>Nephila</taxon>
    </lineage>
</organism>
<dbReference type="EMBL" id="BMAW01072398">
    <property type="protein sequence ID" value="GFT82674.1"/>
    <property type="molecule type" value="Genomic_DNA"/>
</dbReference>
<gene>
    <name evidence="1" type="ORF">NPIL_177381</name>
</gene>
<comment type="caution">
    <text evidence="1">The sequence shown here is derived from an EMBL/GenBank/DDBJ whole genome shotgun (WGS) entry which is preliminary data.</text>
</comment>
<proteinExistence type="predicted"/>
<name>A0A8X6PQ26_NEPPI</name>
<evidence type="ECO:0000313" key="1">
    <source>
        <dbReference type="EMBL" id="GFT82674.1"/>
    </source>
</evidence>
<evidence type="ECO:0000313" key="2">
    <source>
        <dbReference type="Proteomes" id="UP000887013"/>
    </source>
</evidence>
<dbReference type="AlphaFoldDB" id="A0A8X6PQ26"/>
<reference evidence="1" key="1">
    <citation type="submission" date="2020-08" db="EMBL/GenBank/DDBJ databases">
        <title>Multicomponent nature underlies the extraordinary mechanical properties of spider dragline silk.</title>
        <authorList>
            <person name="Kono N."/>
            <person name="Nakamura H."/>
            <person name="Mori M."/>
            <person name="Yoshida Y."/>
            <person name="Ohtoshi R."/>
            <person name="Malay A.D."/>
            <person name="Moran D.A.P."/>
            <person name="Tomita M."/>
            <person name="Numata K."/>
            <person name="Arakawa K."/>
        </authorList>
    </citation>
    <scope>NUCLEOTIDE SEQUENCE</scope>
</reference>
<protein>
    <submittedName>
        <fullName evidence="1">Uncharacterized protein</fullName>
    </submittedName>
</protein>
<keyword evidence="2" id="KW-1185">Reference proteome</keyword>